<reference evidence="6" key="2">
    <citation type="submission" date="2015-01" db="EMBL/GenBank/DDBJ databases">
        <title>Evolutionary Origins and Diversification of the Mycorrhizal Mutualists.</title>
        <authorList>
            <consortium name="DOE Joint Genome Institute"/>
            <consortium name="Mycorrhizal Genomics Consortium"/>
            <person name="Kohler A."/>
            <person name="Kuo A."/>
            <person name="Nagy L.G."/>
            <person name="Floudas D."/>
            <person name="Copeland A."/>
            <person name="Barry K.W."/>
            <person name="Cichocki N."/>
            <person name="Veneault-Fourrey C."/>
            <person name="LaButti K."/>
            <person name="Lindquist E.A."/>
            <person name="Lipzen A."/>
            <person name="Lundell T."/>
            <person name="Morin E."/>
            <person name="Murat C."/>
            <person name="Riley R."/>
            <person name="Ohm R."/>
            <person name="Sun H."/>
            <person name="Tunlid A."/>
            <person name="Henrissat B."/>
            <person name="Grigoriev I.V."/>
            <person name="Hibbett D.S."/>
            <person name="Martin F."/>
        </authorList>
    </citation>
    <scope>NUCLEOTIDE SEQUENCE [LARGE SCALE GENOMIC DNA]</scope>
    <source>
        <strain evidence="6">F 1598</strain>
    </source>
</reference>
<dbReference type="AlphaFoldDB" id="A0A0C3EZQ7"/>
<keyword evidence="2" id="KW-0053">Apoptosis</keyword>
<dbReference type="InterPro" id="IPR011600">
    <property type="entry name" value="Pept_C14_caspase"/>
</dbReference>
<keyword evidence="6" id="KW-1185">Reference proteome</keyword>
<dbReference type="GO" id="GO:0005737">
    <property type="term" value="C:cytoplasm"/>
    <property type="evidence" value="ECO:0007669"/>
    <property type="project" value="TreeGrafter"/>
</dbReference>
<gene>
    <name evidence="5" type="ORF">PILCRDRAFT_601368</name>
</gene>
<dbReference type="SUPFAM" id="SSF52129">
    <property type="entry name" value="Caspase-like"/>
    <property type="match status" value="1"/>
</dbReference>
<dbReference type="OrthoDB" id="3223806at2759"/>
<dbReference type="Proteomes" id="UP000054166">
    <property type="component" value="Unassembled WGS sequence"/>
</dbReference>
<dbReference type="Pfam" id="PF00656">
    <property type="entry name" value="Peptidase_C14"/>
    <property type="match status" value="1"/>
</dbReference>
<dbReference type="PANTHER" id="PTHR48104:SF30">
    <property type="entry name" value="METACASPASE-1"/>
    <property type="match status" value="1"/>
</dbReference>
<reference evidence="5 6" key="1">
    <citation type="submission" date="2014-04" db="EMBL/GenBank/DDBJ databases">
        <authorList>
            <consortium name="DOE Joint Genome Institute"/>
            <person name="Kuo A."/>
            <person name="Tarkka M."/>
            <person name="Buscot F."/>
            <person name="Kohler A."/>
            <person name="Nagy L.G."/>
            <person name="Floudas D."/>
            <person name="Copeland A."/>
            <person name="Barry K.W."/>
            <person name="Cichocki N."/>
            <person name="Veneault-Fourrey C."/>
            <person name="LaButti K."/>
            <person name="Lindquist E.A."/>
            <person name="Lipzen A."/>
            <person name="Lundell T."/>
            <person name="Morin E."/>
            <person name="Murat C."/>
            <person name="Sun H."/>
            <person name="Tunlid A."/>
            <person name="Henrissat B."/>
            <person name="Grigoriev I.V."/>
            <person name="Hibbett D.S."/>
            <person name="Martin F."/>
            <person name="Nordberg H.P."/>
            <person name="Cantor M.N."/>
            <person name="Hua S.X."/>
        </authorList>
    </citation>
    <scope>NUCLEOTIDE SEQUENCE [LARGE SCALE GENOMIC DNA]</scope>
    <source>
        <strain evidence="5 6">F 1598</strain>
    </source>
</reference>
<evidence type="ECO:0000256" key="1">
    <source>
        <dbReference type="ARBA" id="ARBA00009005"/>
    </source>
</evidence>
<dbReference type="PANTHER" id="PTHR48104">
    <property type="entry name" value="METACASPASE-4"/>
    <property type="match status" value="1"/>
</dbReference>
<dbReference type="Gene3D" id="3.40.50.1460">
    <property type="match status" value="1"/>
</dbReference>
<dbReference type="InterPro" id="IPR029030">
    <property type="entry name" value="Caspase-like_dom_sf"/>
</dbReference>
<keyword evidence="3" id="KW-0788">Thiol protease</keyword>
<dbReference type="GO" id="GO:0006508">
    <property type="term" value="P:proteolysis"/>
    <property type="evidence" value="ECO:0007669"/>
    <property type="project" value="InterPro"/>
</dbReference>
<organism evidence="5 6">
    <name type="scientific">Piloderma croceum (strain F 1598)</name>
    <dbReference type="NCBI Taxonomy" id="765440"/>
    <lineage>
        <taxon>Eukaryota</taxon>
        <taxon>Fungi</taxon>
        <taxon>Dikarya</taxon>
        <taxon>Basidiomycota</taxon>
        <taxon>Agaricomycotina</taxon>
        <taxon>Agaricomycetes</taxon>
        <taxon>Agaricomycetidae</taxon>
        <taxon>Atheliales</taxon>
        <taxon>Atheliaceae</taxon>
        <taxon>Piloderma</taxon>
    </lineage>
</organism>
<keyword evidence="3" id="KW-0645">Protease</keyword>
<accession>A0A0C3EZQ7</accession>
<feature type="domain" description="Peptidase C14 caspase" evidence="4">
    <location>
        <begin position="14"/>
        <end position="283"/>
    </location>
</feature>
<name>A0A0C3EZQ7_PILCF</name>
<dbReference type="HOGENOM" id="CLU_011935_1_0_1"/>
<protein>
    <recommendedName>
        <fullName evidence="4">Peptidase C14 caspase domain-containing protein</fullName>
    </recommendedName>
</protein>
<evidence type="ECO:0000313" key="6">
    <source>
        <dbReference type="Proteomes" id="UP000054166"/>
    </source>
</evidence>
<sequence length="682" mass="75043">MTTAPRGPKCRIFTLIIGIDQYASPHISFLKGCVNDAKTFKTFLNERLRVPDSQIVLLIDKNATRKAILATFRKHLTTNDNIDEGDAIIFYYAGHGSRVTAPNGWAATDGRIETLCPYDDGMIDENGETIHGIPDRTINLLLRELAAIKGDNITVIIDSCHAGGITRETSDKTPITARFVETPPQTLIPPSLDSNILDTGTARAIEAIIPAGFKHKHMASHVLLAACCQHQYAHEATTADGTPCGFFTDNLLKQLQLVDLDRVTYADLLNQLPELINQKPQCEGENKTRFLFNRKMSAADPKAFKLVEAGGHIKVCAGSIQGVVVGTEFEVHGLDSTASAPVILGTLVALSVGLDSSKLKQCPEADKFDIPEGARAVVSSWKNDAYTLKVAIELKAEDRLARALFPDRDITQGDQVRLMLGNGFVQVLGRANADIVVKRKSATEDILCVERLDSLIPKYASVTTQFDSVNKLSHFAYIFDAIAQFNYHLARHRADDPFEQKVSLELFRLRKQSGSSEWVPDEGVGNLLGNNDARVQADMEARYGLAITNRSRYDLFPYLFYFDPSDYSISELFTPSSPTCTAPLRHQQGSDPTQVAIGYGVGGDPLVFTLNPGEVSDTGFFKLFVFSKYVDMDWLRQGAAFDAIERRRVRQVSTGAVIWDAWVSAVTVFTKPRSSGSDSEAL</sequence>
<keyword evidence="3" id="KW-0378">Hydrolase</keyword>
<dbReference type="GO" id="GO:0006915">
    <property type="term" value="P:apoptotic process"/>
    <property type="evidence" value="ECO:0007669"/>
    <property type="project" value="UniProtKB-KW"/>
</dbReference>
<evidence type="ECO:0000259" key="4">
    <source>
        <dbReference type="Pfam" id="PF00656"/>
    </source>
</evidence>
<evidence type="ECO:0000313" key="5">
    <source>
        <dbReference type="EMBL" id="KIM78025.1"/>
    </source>
</evidence>
<proteinExistence type="inferred from homology"/>
<dbReference type="InterPro" id="IPR050452">
    <property type="entry name" value="Metacaspase"/>
</dbReference>
<evidence type="ECO:0000256" key="2">
    <source>
        <dbReference type="ARBA" id="ARBA00022703"/>
    </source>
</evidence>
<dbReference type="EMBL" id="KN833019">
    <property type="protein sequence ID" value="KIM78025.1"/>
    <property type="molecule type" value="Genomic_DNA"/>
</dbReference>
<comment type="similarity">
    <text evidence="1">Belongs to the peptidase C14B family.</text>
</comment>
<dbReference type="GO" id="GO:0004197">
    <property type="term" value="F:cysteine-type endopeptidase activity"/>
    <property type="evidence" value="ECO:0007669"/>
    <property type="project" value="InterPro"/>
</dbReference>
<evidence type="ECO:0000256" key="3">
    <source>
        <dbReference type="ARBA" id="ARBA00022807"/>
    </source>
</evidence>
<dbReference type="InParanoid" id="A0A0C3EZQ7"/>